<name>A0ABR0AND4_9CRUS</name>
<reference evidence="1 2" key="1">
    <citation type="journal article" date="2023" name="Nucleic Acids Res.">
        <title>The hologenome of Daphnia magna reveals possible DNA methylation and microbiome-mediated evolution of the host genome.</title>
        <authorList>
            <person name="Chaturvedi A."/>
            <person name="Li X."/>
            <person name="Dhandapani V."/>
            <person name="Marshall H."/>
            <person name="Kissane S."/>
            <person name="Cuenca-Cambronero M."/>
            <person name="Asole G."/>
            <person name="Calvet F."/>
            <person name="Ruiz-Romero M."/>
            <person name="Marangio P."/>
            <person name="Guigo R."/>
            <person name="Rago D."/>
            <person name="Mirbahai L."/>
            <person name="Eastwood N."/>
            <person name="Colbourne J.K."/>
            <person name="Zhou J."/>
            <person name="Mallon E."/>
            <person name="Orsini L."/>
        </authorList>
    </citation>
    <scope>NUCLEOTIDE SEQUENCE [LARGE SCALE GENOMIC DNA]</scope>
    <source>
        <strain evidence="1">LRV0_1</strain>
    </source>
</reference>
<keyword evidence="2" id="KW-1185">Reference proteome</keyword>
<organism evidence="1 2">
    <name type="scientific">Daphnia magna</name>
    <dbReference type="NCBI Taxonomy" id="35525"/>
    <lineage>
        <taxon>Eukaryota</taxon>
        <taxon>Metazoa</taxon>
        <taxon>Ecdysozoa</taxon>
        <taxon>Arthropoda</taxon>
        <taxon>Crustacea</taxon>
        <taxon>Branchiopoda</taxon>
        <taxon>Diplostraca</taxon>
        <taxon>Cladocera</taxon>
        <taxon>Anomopoda</taxon>
        <taxon>Daphniidae</taxon>
        <taxon>Daphnia</taxon>
    </lineage>
</organism>
<evidence type="ECO:0000313" key="1">
    <source>
        <dbReference type="EMBL" id="KAK4026634.1"/>
    </source>
</evidence>
<comment type="caution">
    <text evidence="1">The sequence shown here is derived from an EMBL/GenBank/DDBJ whole genome shotgun (WGS) entry which is preliminary data.</text>
</comment>
<evidence type="ECO:0000313" key="2">
    <source>
        <dbReference type="Proteomes" id="UP001234178"/>
    </source>
</evidence>
<dbReference type="Proteomes" id="UP001234178">
    <property type="component" value="Unassembled WGS sequence"/>
</dbReference>
<dbReference type="EMBL" id="JAOYFB010000038">
    <property type="protein sequence ID" value="KAK4026634.1"/>
    <property type="molecule type" value="Genomic_DNA"/>
</dbReference>
<gene>
    <name evidence="1" type="ORF">OUZ56_015655</name>
</gene>
<accession>A0ABR0AND4</accession>
<proteinExistence type="predicted"/>
<protein>
    <submittedName>
        <fullName evidence="1">Uncharacterized protein</fullName>
    </submittedName>
</protein>
<sequence>MFPITVSDAVVDPVQDRLAVLIKESSGINPWIKWDGNLNKSQISDDSLAKLCLMFNRIFEYNAVCQKRMAADYLNFKMSLLWFRVTQSRTMRTPAPGFYSAIVPPICKTHSLQ</sequence>